<dbReference type="AlphaFoldDB" id="A0A2R6WMT7"/>
<gene>
    <name evidence="1" type="ORF">MARPO_0073s0037</name>
</gene>
<sequence>MRVYFQLACPGPGLPTDFASIDFLKRVELNITRLCKIIIVPKTHSNFIKNVKLVMEIVCGQKFVLTRSKGWTGNSRIVIVVVSLE</sequence>
<evidence type="ECO:0000313" key="2">
    <source>
        <dbReference type="Proteomes" id="UP000244005"/>
    </source>
</evidence>
<dbReference type="EMBL" id="KZ772745">
    <property type="protein sequence ID" value="PTQ35163.1"/>
    <property type="molecule type" value="Genomic_DNA"/>
</dbReference>
<dbReference type="OrthoDB" id="1908144at2759"/>
<proteinExistence type="predicted"/>
<name>A0A2R6WMT7_MARPO</name>
<dbReference type="Proteomes" id="UP000244005">
    <property type="component" value="Unassembled WGS sequence"/>
</dbReference>
<organism evidence="1 2">
    <name type="scientific">Marchantia polymorpha</name>
    <name type="common">Common liverwort</name>
    <name type="synonym">Marchantia aquatica</name>
    <dbReference type="NCBI Taxonomy" id="3197"/>
    <lineage>
        <taxon>Eukaryota</taxon>
        <taxon>Viridiplantae</taxon>
        <taxon>Streptophyta</taxon>
        <taxon>Embryophyta</taxon>
        <taxon>Marchantiophyta</taxon>
        <taxon>Marchantiopsida</taxon>
        <taxon>Marchantiidae</taxon>
        <taxon>Marchantiales</taxon>
        <taxon>Marchantiaceae</taxon>
        <taxon>Marchantia</taxon>
    </lineage>
</organism>
<keyword evidence="2" id="KW-1185">Reference proteome</keyword>
<evidence type="ECO:0000313" key="1">
    <source>
        <dbReference type="EMBL" id="PTQ35163.1"/>
    </source>
</evidence>
<reference evidence="2" key="1">
    <citation type="journal article" date="2017" name="Cell">
        <title>Insights into land plant evolution garnered from the Marchantia polymorpha genome.</title>
        <authorList>
            <person name="Bowman J.L."/>
            <person name="Kohchi T."/>
            <person name="Yamato K.T."/>
            <person name="Jenkins J."/>
            <person name="Shu S."/>
            <person name="Ishizaki K."/>
            <person name="Yamaoka S."/>
            <person name="Nishihama R."/>
            <person name="Nakamura Y."/>
            <person name="Berger F."/>
            <person name="Adam C."/>
            <person name="Aki S.S."/>
            <person name="Althoff F."/>
            <person name="Araki T."/>
            <person name="Arteaga-Vazquez M.A."/>
            <person name="Balasubrmanian S."/>
            <person name="Barry K."/>
            <person name="Bauer D."/>
            <person name="Boehm C.R."/>
            <person name="Briginshaw L."/>
            <person name="Caballero-Perez J."/>
            <person name="Catarino B."/>
            <person name="Chen F."/>
            <person name="Chiyoda S."/>
            <person name="Chovatia M."/>
            <person name="Davies K.M."/>
            <person name="Delmans M."/>
            <person name="Demura T."/>
            <person name="Dierschke T."/>
            <person name="Dolan L."/>
            <person name="Dorantes-Acosta A.E."/>
            <person name="Eklund D.M."/>
            <person name="Florent S.N."/>
            <person name="Flores-Sandoval E."/>
            <person name="Fujiyama A."/>
            <person name="Fukuzawa H."/>
            <person name="Galik B."/>
            <person name="Grimanelli D."/>
            <person name="Grimwood J."/>
            <person name="Grossniklaus U."/>
            <person name="Hamada T."/>
            <person name="Haseloff J."/>
            <person name="Hetherington A.J."/>
            <person name="Higo A."/>
            <person name="Hirakawa Y."/>
            <person name="Hundley H.N."/>
            <person name="Ikeda Y."/>
            <person name="Inoue K."/>
            <person name="Inoue S.I."/>
            <person name="Ishida S."/>
            <person name="Jia Q."/>
            <person name="Kakita M."/>
            <person name="Kanazawa T."/>
            <person name="Kawai Y."/>
            <person name="Kawashima T."/>
            <person name="Kennedy M."/>
            <person name="Kinose K."/>
            <person name="Kinoshita T."/>
            <person name="Kohara Y."/>
            <person name="Koide E."/>
            <person name="Komatsu K."/>
            <person name="Kopischke S."/>
            <person name="Kubo M."/>
            <person name="Kyozuka J."/>
            <person name="Lagercrantz U."/>
            <person name="Lin S.S."/>
            <person name="Lindquist E."/>
            <person name="Lipzen A.M."/>
            <person name="Lu C.W."/>
            <person name="De Luna E."/>
            <person name="Martienssen R.A."/>
            <person name="Minamino N."/>
            <person name="Mizutani M."/>
            <person name="Mizutani M."/>
            <person name="Mochizuki N."/>
            <person name="Monte I."/>
            <person name="Mosher R."/>
            <person name="Nagasaki H."/>
            <person name="Nakagami H."/>
            <person name="Naramoto S."/>
            <person name="Nishitani K."/>
            <person name="Ohtani M."/>
            <person name="Okamoto T."/>
            <person name="Okumura M."/>
            <person name="Phillips J."/>
            <person name="Pollak B."/>
            <person name="Reinders A."/>
            <person name="Rovekamp M."/>
            <person name="Sano R."/>
            <person name="Sawa S."/>
            <person name="Schmid M.W."/>
            <person name="Shirakawa M."/>
            <person name="Solano R."/>
            <person name="Spunde A."/>
            <person name="Suetsugu N."/>
            <person name="Sugano S."/>
            <person name="Sugiyama A."/>
            <person name="Sun R."/>
            <person name="Suzuki Y."/>
            <person name="Takenaka M."/>
            <person name="Takezawa D."/>
            <person name="Tomogane H."/>
            <person name="Tsuzuki M."/>
            <person name="Ueda T."/>
            <person name="Umeda M."/>
            <person name="Ward J.M."/>
            <person name="Watanabe Y."/>
            <person name="Yazaki K."/>
            <person name="Yokoyama R."/>
            <person name="Yoshitake Y."/>
            <person name="Yotsui I."/>
            <person name="Zachgo S."/>
            <person name="Schmutz J."/>
        </authorList>
    </citation>
    <scope>NUCLEOTIDE SEQUENCE [LARGE SCALE GENOMIC DNA]</scope>
    <source>
        <strain evidence="2">Tak-1</strain>
    </source>
</reference>
<protein>
    <submittedName>
        <fullName evidence="1">Uncharacterized protein</fullName>
    </submittedName>
</protein>
<accession>A0A2R6WMT7</accession>